<accession>A0A2T1NCH7</accession>
<dbReference type="Proteomes" id="UP000238426">
    <property type="component" value="Unassembled WGS sequence"/>
</dbReference>
<evidence type="ECO:0000259" key="2">
    <source>
        <dbReference type="Pfam" id="PF20243"/>
    </source>
</evidence>
<organism evidence="3 4">
    <name type="scientific">Aurantibacter aestuarii</name>
    <dbReference type="NCBI Taxonomy" id="1266046"/>
    <lineage>
        <taxon>Bacteria</taxon>
        <taxon>Pseudomonadati</taxon>
        <taxon>Bacteroidota</taxon>
        <taxon>Flavobacteriia</taxon>
        <taxon>Flavobacteriales</taxon>
        <taxon>Flavobacteriaceae</taxon>
        <taxon>Aurantibacter</taxon>
    </lineage>
</organism>
<dbReference type="OrthoDB" id="1422031at2"/>
<keyword evidence="4" id="KW-1185">Reference proteome</keyword>
<reference evidence="3 4" key="1">
    <citation type="submission" date="2018-03" db="EMBL/GenBank/DDBJ databases">
        <title>Mesoflavibacter sp. HG37 and Mesoflavibacter sp. HG96 sp.nov., two marine bacteria isolated from seawater of Western Pacific Ocean.</title>
        <authorList>
            <person name="Cheng H."/>
            <person name="Wu Y.-H."/>
            <person name="Guo L.-L."/>
            <person name="Xu X.-W."/>
        </authorList>
    </citation>
    <scope>NUCLEOTIDE SEQUENCE [LARGE SCALE GENOMIC DNA]</scope>
    <source>
        <strain evidence="3 4">KCTC 32269</strain>
    </source>
</reference>
<feature type="chain" id="PRO_5015544690" description="Copper-binding protein MbnP-like domain-containing protein" evidence="1">
    <location>
        <begin position="21"/>
        <end position="265"/>
    </location>
</feature>
<comment type="caution">
    <text evidence="3">The sequence shown here is derived from an EMBL/GenBank/DDBJ whole genome shotgun (WGS) entry which is preliminary data.</text>
</comment>
<dbReference type="InterPro" id="IPR046863">
    <property type="entry name" value="MbnP-like_dom"/>
</dbReference>
<dbReference type="EMBL" id="PXOQ01000007">
    <property type="protein sequence ID" value="PSG90141.1"/>
    <property type="molecule type" value="Genomic_DNA"/>
</dbReference>
<sequence>MKLIKFFAFIFIGLGVLSCAEDNDDATPFVPTNVTTPMTSVDFKLSNDFDGTLVDNTNFTTLTLTNENGEVLRAERIRYLISKLELTSVETGTVYKLKDYNLLDISDETTYNFTSDIQIPLGNYKLSMVWGFNEEDNVDGVYVDLNAASWGWPQGLGGGYHFLQFDGKYNVDTASPMPFNFHNGTAKNAAGEFEQNFVTFAFDTDILIAGNTEIELKMNIAELFRNPNTWDLNVLDTPLMPNYTAQKMMQQNVASVFSIGTISNN</sequence>
<evidence type="ECO:0000313" key="3">
    <source>
        <dbReference type="EMBL" id="PSG90141.1"/>
    </source>
</evidence>
<feature type="domain" description="Copper-binding protein MbnP-like" evidence="2">
    <location>
        <begin position="40"/>
        <end position="232"/>
    </location>
</feature>
<keyword evidence="1" id="KW-0732">Signal</keyword>
<dbReference type="AlphaFoldDB" id="A0A2T1NCH7"/>
<dbReference type="Pfam" id="PF20243">
    <property type="entry name" value="MbnP"/>
    <property type="match status" value="1"/>
</dbReference>
<protein>
    <recommendedName>
        <fullName evidence="2">Copper-binding protein MbnP-like domain-containing protein</fullName>
    </recommendedName>
</protein>
<dbReference type="RefSeq" id="WP_106462282.1">
    <property type="nucleotide sequence ID" value="NZ_PXOQ01000007.1"/>
</dbReference>
<gene>
    <name evidence="3" type="ORF">C7H52_02370</name>
</gene>
<name>A0A2T1NCH7_9FLAO</name>
<feature type="signal peptide" evidence="1">
    <location>
        <begin position="1"/>
        <end position="20"/>
    </location>
</feature>
<evidence type="ECO:0000313" key="4">
    <source>
        <dbReference type="Proteomes" id="UP000238426"/>
    </source>
</evidence>
<evidence type="ECO:0000256" key="1">
    <source>
        <dbReference type="SAM" id="SignalP"/>
    </source>
</evidence>
<dbReference type="PROSITE" id="PS51257">
    <property type="entry name" value="PROKAR_LIPOPROTEIN"/>
    <property type="match status" value="1"/>
</dbReference>
<proteinExistence type="predicted"/>